<dbReference type="GO" id="GO:0016787">
    <property type="term" value="F:hydrolase activity"/>
    <property type="evidence" value="ECO:0007669"/>
    <property type="project" value="UniProtKB-KW"/>
</dbReference>
<evidence type="ECO:0000256" key="4">
    <source>
        <dbReference type="ARBA" id="ARBA00022692"/>
    </source>
</evidence>
<keyword evidence="9" id="KW-0808">Transferase</keyword>
<evidence type="ECO:0000256" key="3">
    <source>
        <dbReference type="ARBA" id="ARBA00022475"/>
    </source>
</evidence>
<sequence>MALLQPIVKDKLYVKGFDLIRPIAAFSVVWIHGCETNLWTKKLNGLNEYAVPVFIAISFFLFASQVAGGRLQSFNEMASTRFKRLMIPFFIWTLIYLGIRYAKSVYMKEPFELSPVQMFLFKGSSYQLWYLPNLFYLFLIFFPFLKVAGQNVRKANLTLMTVVIIALVIIFSNNASVQQADWFTKHLRLYFVPSLVSASIGMLYYLNYNTIKSRYDRTAQILVPILAGLLFIAQYFKPHLFVSFLFIGVLFAWVLYQVKVENRFIKRLSDNSMGIYLVHGIFLEGIKTGLGIAKHPVSGFLPTVLVIVVAYLLSFATSDIMSRNSTLRKYFMGN</sequence>
<protein>
    <submittedName>
        <fullName evidence="9">Peptidoglycan/LPS O-acetylase OafA/YrhL, contains acyltransferase and SGNH-hydrolase domains</fullName>
    </submittedName>
</protein>
<keyword evidence="6 7" id="KW-0472">Membrane</keyword>
<keyword evidence="3" id="KW-1003">Cell membrane</keyword>
<dbReference type="Proteomes" id="UP000198984">
    <property type="component" value="Unassembled WGS sequence"/>
</dbReference>
<comment type="subcellular location">
    <subcellularLocation>
        <location evidence="1">Cell membrane</location>
        <topology evidence="1">Multi-pass membrane protein</topology>
    </subcellularLocation>
</comment>
<dbReference type="GO" id="GO:0016413">
    <property type="term" value="F:O-acetyltransferase activity"/>
    <property type="evidence" value="ECO:0007669"/>
    <property type="project" value="TreeGrafter"/>
</dbReference>
<dbReference type="RefSeq" id="WP_089912838.1">
    <property type="nucleotide sequence ID" value="NZ_FOBB01000003.1"/>
</dbReference>
<evidence type="ECO:0000313" key="9">
    <source>
        <dbReference type="EMBL" id="SEM07287.1"/>
    </source>
</evidence>
<evidence type="ECO:0000256" key="5">
    <source>
        <dbReference type="ARBA" id="ARBA00022989"/>
    </source>
</evidence>
<accession>A0A1H7VES8</accession>
<dbReference type="InterPro" id="IPR002656">
    <property type="entry name" value="Acyl_transf_3_dom"/>
</dbReference>
<dbReference type="AlphaFoldDB" id="A0A1H7VES8"/>
<feature type="transmembrane region" description="Helical" evidence="7">
    <location>
        <begin position="218"/>
        <end position="236"/>
    </location>
</feature>
<feature type="transmembrane region" description="Helical" evidence="7">
    <location>
        <begin position="242"/>
        <end position="260"/>
    </location>
</feature>
<keyword evidence="4 7" id="KW-0812">Transmembrane</keyword>
<proteinExistence type="inferred from homology"/>
<evidence type="ECO:0000313" key="10">
    <source>
        <dbReference type="Proteomes" id="UP000198984"/>
    </source>
</evidence>
<feature type="domain" description="Acyltransferase 3" evidence="8">
    <location>
        <begin position="15"/>
        <end position="317"/>
    </location>
</feature>
<keyword evidence="10" id="KW-1185">Reference proteome</keyword>
<dbReference type="PANTHER" id="PTHR40074">
    <property type="entry name" value="O-ACETYLTRANSFERASE WECH"/>
    <property type="match status" value="1"/>
</dbReference>
<evidence type="ECO:0000256" key="1">
    <source>
        <dbReference type="ARBA" id="ARBA00004651"/>
    </source>
</evidence>
<dbReference type="PANTHER" id="PTHR40074:SF2">
    <property type="entry name" value="O-ACETYLTRANSFERASE WECH"/>
    <property type="match status" value="1"/>
</dbReference>
<name>A0A1H7VES8_9BACT</name>
<evidence type="ECO:0000256" key="2">
    <source>
        <dbReference type="ARBA" id="ARBA00007400"/>
    </source>
</evidence>
<keyword evidence="9" id="KW-0012">Acyltransferase</keyword>
<dbReference type="GO" id="GO:0009246">
    <property type="term" value="P:enterobacterial common antigen biosynthetic process"/>
    <property type="evidence" value="ECO:0007669"/>
    <property type="project" value="TreeGrafter"/>
</dbReference>
<keyword evidence="9" id="KW-0378">Hydrolase</keyword>
<gene>
    <name evidence="9" type="ORF">SAMN04488505_103297</name>
</gene>
<reference evidence="9 10" key="1">
    <citation type="submission" date="2016-10" db="EMBL/GenBank/DDBJ databases">
        <authorList>
            <person name="de Groot N.N."/>
        </authorList>
    </citation>
    <scope>NUCLEOTIDE SEQUENCE [LARGE SCALE GENOMIC DNA]</scope>
    <source>
        <strain evidence="9 10">DSM 21039</strain>
    </source>
</reference>
<feature type="transmembrane region" description="Helical" evidence="7">
    <location>
        <begin position="51"/>
        <end position="73"/>
    </location>
</feature>
<feature type="transmembrane region" description="Helical" evidence="7">
    <location>
        <begin position="272"/>
        <end position="293"/>
    </location>
</feature>
<dbReference type="STRING" id="573321.SAMN04488505_103297"/>
<dbReference type="Pfam" id="PF01757">
    <property type="entry name" value="Acyl_transf_3"/>
    <property type="match status" value="1"/>
</dbReference>
<feature type="transmembrane region" description="Helical" evidence="7">
    <location>
        <begin position="157"/>
        <end position="175"/>
    </location>
</feature>
<evidence type="ECO:0000259" key="8">
    <source>
        <dbReference type="Pfam" id="PF01757"/>
    </source>
</evidence>
<keyword evidence="5 7" id="KW-1133">Transmembrane helix</keyword>
<feature type="transmembrane region" description="Helical" evidence="7">
    <location>
        <begin position="85"/>
        <end position="106"/>
    </location>
</feature>
<feature type="transmembrane region" description="Helical" evidence="7">
    <location>
        <begin position="187"/>
        <end position="206"/>
    </location>
</feature>
<feature type="transmembrane region" description="Helical" evidence="7">
    <location>
        <begin position="126"/>
        <end position="145"/>
    </location>
</feature>
<dbReference type="EMBL" id="FOBB01000003">
    <property type="protein sequence ID" value="SEM07287.1"/>
    <property type="molecule type" value="Genomic_DNA"/>
</dbReference>
<comment type="similarity">
    <text evidence="2">Belongs to the acyltransferase 3 family.</text>
</comment>
<organism evidence="9 10">
    <name type="scientific">Chitinophaga rupis</name>
    <dbReference type="NCBI Taxonomy" id="573321"/>
    <lineage>
        <taxon>Bacteria</taxon>
        <taxon>Pseudomonadati</taxon>
        <taxon>Bacteroidota</taxon>
        <taxon>Chitinophagia</taxon>
        <taxon>Chitinophagales</taxon>
        <taxon>Chitinophagaceae</taxon>
        <taxon>Chitinophaga</taxon>
    </lineage>
</organism>
<evidence type="ECO:0000256" key="6">
    <source>
        <dbReference type="ARBA" id="ARBA00023136"/>
    </source>
</evidence>
<dbReference type="GO" id="GO:0005886">
    <property type="term" value="C:plasma membrane"/>
    <property type="evidence" value="ECO:0007669"/>
    <property type="project" value="UniProtKB-SubCell"/>
</dbReference>
<feature type="transmembrane region" description="Helical" evidence="7">
    <location>
        <begin position="299"/>
        <end position="322"/>
    </location>
</feature>
<evidence type="ECO:0000256" key="7">
    <source>
        <dbReference type="SAM" id="Phobius"/>
    </source>
</evidence>
<feature type="transmembrane region" description="Helical" evidence="7">
    <location>
        <begin position="12"/>
        <end position="31"/>
    </location>
</feature>
<dbReference type="OrthoDB" id="9810469at2"/>